<evidence type="ECO:0000256" key="3">
    <source>
        <dbReference type="ARBA" id="ARBA00004496"/>
    </source>
</evidence>
<dbReference type="Pfam" id="PF13890">
    <property type="entry name" value="Rab3-GTPase_cat"/>
    <property type="match status" value="1"/>
</dbReference>
<evidence type="ECO:0000259" key="11">
    <source>
        <dbReference type="Pfam" id="PF13890"/>
    </source>
</evidence>
<dbReference type="PANTHER" id="PTHR21422:SF9">
    <property type="entry name" value="RAB3 GTPASE-ACTIVATING PROTEIN CATALYTIC SUBUNIT"/>
    <property type="match status" value="1"/>
</dbReference>
<evidence type="ECO:0000313" key="14">
    <source>
        <dbReference type="Proteomes" id="UP000472265"/>
    </source>
</evidence>
<dbReference type="GeneTree" id="ENSGT00390000006705"/>
<feature type="region of interest" description="Disordered" evidence="10">
    <location>
        <begin position="520"/>
        <end position="559"/>
    </location>
</feature>
<dbReference type="InterPro" id="IPR026147">
    <property type="entry name" value="Rab3GAP1_conserved"/>
</dbReference>
<gene>
    <name evidence="13" type="primary">RAB3GAP1</name>
    <name evidence="13" type="synonym">rab3gap1</name>
</gene>
<keyword evidence="8" id="KW-0256">Endoplasmic reticulum</keyword>
<evidence type="ECO:0000259" key="12">
    <source>
        <dbReference type="Pfam" id="PF19533"/>
    </source>
</evidence>
<dbReference type="InterPro" id="IPR045700">
    <property type="entry name" value="Rab3GAP1"/>
</dbReference>
<keyword evidence="6" id="KW-0343">GTPase activation</keyword>
<feature type="compositionally biased region" description="Basic and acidic residues" evidence="10">
    <location>
        <begin position="520"/>
        <end position="532"/>
    </location>
</feature>
<comment type="subcellular location">
    <subcellularLocation>
        <location evidence="3">Cytoplasm</location>
    </subcellularLocation>
    <subcellularLocation>
        <location evidence="2">Endoplasmic reticulum</location>
    </subcellularLocation>
    <subcellularLocation>
        <location evidence="1">Golgi apparatus</location>
        <location evidence="1">cis-Golgi network</location>
    </subcellularLocation>
</comment>
<keyword evidence="7" id="KW-0963">Cytoplasm</keyword>
<keyword evidence="9" id="KW-0333">Golgi apparatus</keyword>
<sequence length="947" mass="107057">MSELNKRSFFLFQPESEVFEITDFTTASEWERFVSRVEEVLNDWKLIGNSAGRSTLGKGIYTSGTWGEKNQDISFADFKFNITHYFLKQESEKDDGQDMLEEAVKRAMLNCMICCICAFGDRYGIREFVVISPGTNCEAIISESKCNLLLSSISISLANSGCQVPMFVQIQQKWRRMYAGECQGPGVRTDFEMVHLRKVPSQYNHLSGLLDIFKSKIGCSLSPLPPVIIAIRFTYILQDWQQHSWPQQPPDFDTLLGGEVGAVEFGKLPFGACEEPISPLCHGTFYKHFVIVVDLDPLQAPHWSVRVRTAENPQCLLGDFLTEFFKLCCRKESTEEILGRGLAEEEGKENSDISSALSKLTEPAATVPISRLSVSSMVHSARKHIRRRRHIDDSPLNTDILNSVLLFLFPDAAVEKLFAHWSPCFLQNLYLQLKSAPSDSLTYRLALCMCVVNYSYGGLRAVAHLWQEFVLELRYRWENNYLIYGLAGGPPDLRCCLLHQKLQMLNCCIERKRARDEARKVLEGSKESERRSSSHQGARPAQESSTSTKEVYPGKSWDSWSDSEDEFFECLSDQGDTEVPHAEGNEDRSKKKAEGRLHPYNNMTLLNSTEPLYVPVTQEPAPMTEDLLEEQSEVLAKLGTSAEGTHLRARMQSACLLSDMESFKAANPGCVLEDFVRWYSPRDYVVEEVVDEMDNKVVKGELSARMKIPGNMWVEAWETARVTPARRQRRLFDDTKEAEKVLHYLAVQKPADLTCGLLPCILHAGILKLKEEELKEDIPSVKKTIQQASSQASKLLHPPNHDYKKLEDFINQLMAIETVITRARSLKAKFALCEGEKEDDREELEKFVSSLLEEPEVVVNGAGQGPAGSIIRRLFVNAQKYTFTLSPPSGSNKTPDFPPPAGREILLRTCVPRPAPYSKALPQRLFCVLMREEFRLAGAFSSDTSFF</sequence>
<feature type="region of interest" description="Disordered" evidence="10">
    <location>
        <begin position="573"/>
        <end position="596"/>
    </location>
</feature>
<comment type="similarity">
    <text evidence="4">Belongs to the Rab3-GAP catalytic subunit family.</text>
</comment>
<evidence type="ECO:0000256" key="4">
    <source>
        <dbReference type="ARBA" id="ARBA00008856"/>
    </source>
</evidence>
<accession>A0A671VH00</accession>
<evidence type="ECO:0000313" key="13">
    <source>
        <dbReference type="Ensembl" id="ENSSAUP00010026128.1"/>
    </source>
</evidence>
<evidence type="ECO:0000256" key="9">
    <source>
        <dbReference type="ARBA" id="ARBA00023034"/>
    </source>
</evidence>
<reference evidence="13" key="2">
    <citation type="submission" date="2025-08" db="UniProtKB">
        <authorList>
            <consortium name="Ensembl"/>
        </authorList>
    </citation>
    <scope>IDENTIFICATION</scope>
</reference>
<evidence type="ECO:0000256" key="5">
    <source>
        <dbReference type="ARBA" id="ARBA00015817"/>
    </source>
</evidence>
<dbReference type="Proteomes" id="UP000472265">
    <property type="component" value="Chromosome 20"/>
</dbReference>
<keyword evidence="14" id="KW-1185">Reference proteome</keyword>
<dbReference type="GO" id="GO:0005794">
    <property type="term" value="C:Golgi apparatus"/>
    <property type="evidence" value="ECO:0007669"/>
    <property type="project" value="UniProtKB-SubCell"/>
</dbReference>
<protein>
    <recommendedName>
        <fullName evidence="5">Rab3 GTPase-activating protein catalytic subunit</fullName>
    </recommendedName>
</protein>
<evidence type="ECO:0000256" key="1">
    <source>
        <dbReference type="ARBA" id="ARBA00004222"/>
    </source>
</evidence>
<proteinExistence type="inferred from homology"/>
<name>A0A671VH00_SPAAU</name>
<dbReference type="PANTHER" id="PTHR21422">
    <property type="entry name" value="RAB3 GTPASE-ACTIVATING PROTEIN CATALYTIC SUBUNIT"/>
    <property type="match status" value="1"/>
</dbReference>
<evidence type="ECO:0000256" key="10">
    <source>
        <dbReference type="SAM" id="MobiDB-lite"/>
    </source>
</evidence>
<evidence type="ECO:0000256" key="2">
    <source>
        <dbReference type="ARBA" id="ARBA00004240"/>
    </source>
</evidence>
<dbReference type="InterPro" id="IPR045698">
    <property type="entry name" value="Rab3GAP1_C"/>
</dbReference>
<evidence type="ECO:0000256" key="7">
    <source>
        <dbReference type="ARBA" id="ARBA00022490"/>
    </source>
</evidence>
<evidence type="ECO:0000256" key="6">
    <source>
        <dbReference type="ARBA" id="ARBA00022468"/>
    </source>
</evidence>
<dbReference type="AlphaFoldDB" id="A0A671VH00"/>
<dbReference type="GO" id="GO:0005096">
    <property type="term" value="F:GTPase activator activity"/>
    <property type="evidence" value="ECO:0007669"/>
    <property type="project" value="UniProtKB-KW"/>
</dbReference>
<organism evidence="13 14">
    <name type="scientific">Sparus aurata</name>
    <name type="common">Gilthead sea bream</name>
    <dbReference type="NCBI Taxonomy" id="8175"/>
    <lineage>
        <taxon>Eukaryota</taxon>
        <taxon>Metazoa</taxon>
        <taxon>Chordata</taxon>
        <taxon>Craniata</taxon>
        <taxon>Vertebrata</taxon>
        <taxon>Euteleostomi</taxon>
        <taxon>Actinopterygii</taxon>
        <taxon>Neopterygii</taxon>
        <taxon>Teleostei</taxon>
        <taxon>Neoteleostei</taxon>
        <taxon>Acanthomorphata</taxon>
        <taxon>Eupercaria</taxon>
        <taxon>Spariformes</taxon>
        <taxon>Sparidae</taxon>
        <taxon>Sparus</taxon>
    </lineage>
</organism>
<feature type="domain" description="Rab3GAP catalytic subunit conserved" evidence="11">
    <location>
        <begin position="590"/>
        <end position="745"/>
    </location>
</feature>
<reference evidence="13" key="1">
    <citation type="submission" date="2021-04" db="EMBL/GenBank/DDBJ databases">
        <authorList>
            <consortium name="Wellcome Sanger Institute Data Sharing"/>
        </authorList>
    </citation>
    <scope>NUCLEOTIDE SEQUENCE [LARGE SCALE GENOMIC DNA]</scope>
</reference>
<dbReference type="GO" id="GO:0005783">
    <property type="term" value="C:endoplasmic reticulum"/>
    <property type="evidence" value="ECO:0007669"/>
    <property type="project" value="UniProtKB-SubCell"/>
</dbReference>
<dbReference type="Pfam" id="PF19533">
    <property type="entry name" value="Rab3-GAP_cat_C"/>
    <property type="match status" value="1"/>
</dbReference>
<feature type="domain" description="Rab3GAP catalytic subunit C-terminal" evidence="12">
    <location>
        <begin position="757"/>
        <end position="947"/>
    </location>
</feature>
<reference evidence="13" key="3">
    <citation type="submission" date="2025-09" db="UniProtKB">
        <authorList>
            <consortium name="Ensembl"/>
        </authorList>
    </citation>
    <scope>IDENTIFICATION</scope>
</reference>
<evidence type="ECO:0000256" key="8">
    <source>
        <dbReference type="ARBA" id="ARBA00022824"/>
    </source>
</evidence>
<feature type="compositionally biased region" description="Basic and acidic residues" evidence="10">
    <location>
        <begin position="578"/>
        <end position="596"/>
    </location>
</feature>
<dbReference type="Ensembl" id="ENSSAUT00010027599.1">
    <property type="protein sequence ID" value="ENSSAUP00010026128.1"/>
    <property type="gene ID" value="ENSSAUG00010011349.1"/>
</dbReference>